<dbReference type="PROSITE" id="PS50280">
    <property type="entry name" value="SET"/>
    <property type="match status" value="1"/>
</dbReference>
<organism evidence="6 7">
    <name type="scientific">Pelagomonas calceolata</name>
    <dbReference type="NCBI Taxonomy" id="35677"/>
    <lineage>
        <taxon>Eukaryota</taxon>
        <taxon>Sar</taxon>
        <taxon>Stramenopiles</taxon>
        <taxon>Ochrophyta</taxon>
        <taxon>Pelagophyceae</taxon>
        <taxon>Pelagomonadales</taxon>
        <taxon>Pelagomonadaceae</taxon>
        <taxon>Pelagomonas</taxon>
    </lineage>
</organism>
<dbReference type="GO" id="GO:0032259">
    <property type="term" value="P:methylation"/>
    <property type="evidence" value="ECO:0007669"/>
    <property type="project" value="UniProtKB-KW"/>
</dbReference>
<name>A0A8J2SJU3_9STRA</name>
<dbReference type="SUPFAM" id="SSF82199">
    <property type="entry name" value="SET domain"/>
    <property type="match status" value="1"/>
</dbReference>
<keyword evidence="7" id="KW-1185">Reference proteome</keyword>
<dbReference type="EMBL" id="CAKKNE010000004">
    <property type="protein sequence ID" value="CAH0373628.1"/>
    <property type="molecule type" value="Genomic_DNA"/>
</dbReference>
<dbReference type="Gene3D" id="3.90.1420.10">
    <property type="entry name" value="Rubisco LSMT, substrate-binding domain"/>
    <property type="match status" value="1"/>
</dbReference>
<feature type="domain" description="SET" evidence="5">
    <location>
        <begin position="31"/>
        <end position="260"/>
    </location>
</feature>
<protein>
    <recommendedName>
        <fullName evidence="5">SET domain-containing protein</fullName>
    </recommendedName>
</protein>
<dbReference type="GO" id="GO:0016279">
    <property type="term" value="F:protein-lysine N-methyltransferase activity"/>
    <property type="evidence" value="ECO:0007669"/>
    <property type="project" value="TreeGrafter"/>
</dbReference>
<gene>
    <name evidence="6" type="ORF">PECAL_4P08440</name>
</gene>
<evidence type="ECO:0000313" key="7">
    <source>
        <dbReference type="Proteomes" id="UP000789595"/>
    </source>
</evidence>
<feature type="region of interest" description="Disordered" evidence="4">
    <location>
        <begin position="1"/>
        <end position="22"/>
    </location>
</feature>
<dbReference type="InterPro" id="IPR046341">
    <property type="entry name" value="SET_dom_sf"/>
</dbReference>
<evidence type="ECO:0000256" key="4">
    <source>
        <dbReference type="SAM" id="MobiDB-lite"/>
    </source>
</evidence>
<dbReference type="Pfam" id="PF00856">
    <property type="entry name" value="SET"/>
    <property type="match status" value="1"/>
</dbReference>
<feature type="compositionally biased region" description="Basic and acidic residues" evidence="4">
    <location>
        <begin position="1"/>
        <end position="19"/>
    </location>
</feature>
<dbReference type="SUPFAM" id="SSF81822">
    <property type="entry name" value="RuBisCo LSMT C-terminal, substrate-binding domain"/>
    <property type="match status" value="1"/>
</dbReference>
<dbReference type="Gene3D" id="3.90.1410.10">
    <property type="entry name" value="set domain protein methyltransferase, domain 1"/>
    <property type="match status" value="1"/>
</dbReference>
<dbReference type="CDD" id="cd10527">
    <property type="entry name" value="SET_LSMT"/>
    <property type="match status" value="1"/>
</dbReference>
<dbReference type="PANTHER" id="PTHR13271:SF137">
    <property type="entry name" value="SET DOMAIN-CONTAINING PROTEIN"/>
    <property type="match status" value="1"/>
</dbReference>
<evidence type="ECO:0000256" key="3">
    <source>
        <dbReference type="ARBA" id="ARBA00022691"/>
    </source>
</evidence>
<evidence type="ECO:0000256" key="1">
    <source>
        <dbReference type="ARBA" id="ARBA00022603"/>
    </source>
</evidence>
<dbReference type="InterPro" id="IPR050600">
    <property type="entry name" value="SETD3_SETD6_MTase"/>
</dbReference>
<dbReference type="InterPro" id="IPR001214">
    <property type="entry name" value="SET_dom"/>
</dbReference>
<dbReference type="Pfam" id="PF09273">
    <property type="entry name" value="Rubis-subs-bind"/>
    <property type="match status" value="1"/>
</dbReference>
<dbReference type="PANTHER" id="PTHR13271">
    <property type="entry name" value="UNCHARACTERIZED PUTATIVE METHYLTRANSFERASE"/>
    <property type="match status" value="1"/>
</dbReference>
<dbReference type="AlphaFoldDB" id="A0A8J2SJU3"/>
<sequence length="503" mass="56916">MQDRDVNASANRPDRDKFQGHSGIVSSAGKEEVFVKWLSENGAKFVDRALLRCYENDVRGVHAARDLKAEEIIIEVPLKCLITVEMGKATDVGRAVLEAGLELDAPKHIFLMLFLLLDRCNSDSFFRPYYDVLPGSLSNMPIFWKPNELTWLEGSYLLVQIEERKCAIQNDFKAIVDAWPAFKRICTLDEFSWARMCVCSRNFGIVINGVRTSAMVPYADMLNHFRPRETKWTFDNTRGAFTITALQSIPSGGQIYDSYGQKCNHRFLLNYGFAVEDNYECDGYCPNEVALLVRLAPEDPLTARKRLIWIRDGAVGVKRIRLCASDNENFRACLSLLRVVAADEVELDRILSQNPYGTYRTASDIHVPVSFRNECAALSLLKHTCKSMLEAYPRSLAADKSAISSNTLSPFSNERHACIHVKSEKLVLCHYINFAKTALNLARCHDGEFEATVSRLFDEPVHRHVASYCNGIVRQVRHAVPKLLSVESDRRQHKLNLSTPTIV</sequence>
<comment type="caution">
    <text evidence="6">The sequence shown here is derived from an EMBL/GenBank/DDBJ whole genome shotgun (WGS) entry which is preliminary data.</text>
</comment>
<keyword evidence="1" id="KW-0489">Methyltransferase</keyword>
<dbReference type="InterPro" id="IPR015353">
    <property type="entry name" value="Rubisco_LSMT_subst-bd"/>
</dbReference>
<evidence type="ECO:0000259" key="5">
    <source>
        <dbReference type="PROSITE" id="PS50280"/>
    </source>
</evidence>
<dbReference type="InterPro" id="IPR036464">
    <property type="entry name" value="Rubisco_LSMT_subst-bd_sf"/>
</dbReference>
<dbReference type="Proteomes" id="UP000789595">
    <property type="component" value="Unassembled WGS sequence"/>
</dbReference>
<reference evidence="6" key="1">
    <citation type="submission" date="2021-11" db="EMBL/GenBank/DDBJ databases">
        <authorList>
            <consortium name="Genoscope - CEA"/>
            <person name="William W."/>
        </authorList>
    </citation>
    <scope>NUCLEOTIDE SEQUENCE</scope>
</reference>
<evidence type="ECO:0000256" key="2">
    <source>
        <dbReference type="ARBA" id="ARBA00022679"/>
    </source>
</evidence>
<accession>A0A8J2SJU3</accession>
<proteinExistence type="predicted"/>
<keyword evidence="3" id="KW-0949">S-adenosyl-L-methionine</keyword>
<dbReference type="OrthoDB" id="341421at2759"/>
<keyword evidence="2" id="KW-0808">Transferase</keyword>
<evidence type="ECO:0000313" key="6">
    <source>
        <dbReference type="EMBL" id="CAH0373628.1"/>
    </source>
</evidence>